<dbReference type="Proteomes" id="UP000610456">
    <property type="component" value="Unassembled WGS sequence"/>
</dbReference>
<protein>
    <submittedName>
        <fullName evidence="1">Uncharacterized protein</fullName>
    </submittedName>
</protein>
<gene>
    <name evidence="1" type="ORF">GCM10007103_14720</name>
</gene>
<reference evidence="1" key="1">
    <citation type="journal article" date="2014" name="Int. J. Syst. Evol. Microbiol.">
        <title>Complete genome sequence of Corynebacterium casei LMG S-19264T (=DSM 44701T), isolated from a smear-ripened cheese.</title>
        <authorList>
            <consortium name="US DOE Joint Genome Institute (JGI-PGF)"/>
            <person name="Walter F."/>
            <person name="Albersmeier A."/>
            <person name="Kalinowski J."/>
            <person name="Ruckert C."/>
        </authorList>
    </citation>
    <scope>NUCLEOTIDE SEQUENCE</scope>
    <source>
        <strain evidence="1">KCTC 12719</strain>
    </source>
</reference>
<dbReference type="EMBL" id="BMXB01000004">
    <property type="protein sequence ID" value="GHA34363.1"/>
    <property type="molecule type" value="Genomic_DNA"/>
</dbReference>
<comment type="caution">
    <text evidence="1">The sequence shown here is derived from an EMBL/GenBank/DDBJ whole genome shotgun (WGS) entry which is preliminary data.</text>
</comment>
<keyword evidence="2" id="KW-1185">Reference proteome</keyword>
<proteinExistence type="predicted"/>
<dbReference type="PROSITE" id="PS51257">
    <property type="entry name" value="PROKAR_LIPOPROTEIN"/>
    <property type="match status" value="1"/>
</dbReference>
<evidence type="ECO:0000313" key="1">
    <source>
        <dbReference type="EMBL" id="GHA34363.1"/>
    </source>
</evidence>
<organism evidence="1 2">
    <name type="scientific">Salinimicrobium marinum</name>
    <dbReference type="NCBI Taxonomy" id="680283"/>
    <lineage>
        <taxon>Bacteria</taxon>
        <taxon>Pseudomonadati</taxon>
        <taxon>Bacteroidota</taxon>
        <taxon>Flavobacteriia</taxon>
        <taxon>Flavobacteriales</taxon>
        <taxon>Flavobacteriaceae</taxon>
        <taxon>Salinimicrobium</taxon>
    </lineage>
</organism>
<accession>A0A918SCG7</accession>
<sequence length="335" mass="38890">MNKIILLLIFLLPIVGSCQNESFDINKKSFSDYIEKEKEFVGGRILDSDYSTTYDELALTSYIRSDNSVPNVDLIVRYLYFKKDSLIKEIRNEWDIANHNQKLDNKKDVKFRTDLVKFYEMLEQSLRRNYGNGTTSGDIPKNINDRDTYSKEIQWTLENTIVKLNIMMSNIHDEQKKIFPTHKIYLSYLAINLENKLDFKNSELIKRNRKAIPNIENPIIGSQEPTFPGCENSNDKISCMNNKIRDLVIKRVGENNMQIKNDTLKVGYLVQIDGKIKAQISSIKSSNKALEKIGHETVKNLPIMIPSYSEKMKQNVTYGNSFFIIIKNNRVANYE</sequence>
<dbReference type="AlphaFoldDB" id="A0A918SCG7"/>
<name>A0A918SCG7_9FLAO</name>
<dbReference type="RefSeq" id="WP_189604083.1">
    <property type="nucleotide sequence ID" value="NZ_BMXB01000004.1"/>
</dbReference>
<reference evidence="1" key="2">
    <citation type="submission" date="2020-09" db="EMBL/GenBank/DDBJ databases">
        <authorList>
            <person name="Sun Q."/>
            <person name="Kim S."/>
        </authorList>
    </citation>
    <scope>NUCLEOTIDE SEQUENCE</scope>
    <source>
        <strain evidence="1">KCTC 12719</strain>
    </source>
</reference>
<evidence type="ECO:0000313" key="2">
    <source>
        <dbReference type="Proteomes" id="UP000610456"/>
    </source>
</evidence>